<feature type="compositionally biased region" description="Basic residues" evidence="1">
    <location>
        <begin position="116"/>
        <end position="125"/>
    </location>
</feature>
<dbReference type="EMBL" id="KN831984">
    <property type="protein sequence ID" value="KIO01975.1"/>
    <property type="molecule type" value="Genomic_DNA"/>
</dbReference>
<keyword evidence="3" id="KW-1185">Reference proteome</keyword>
<evidence type="ECO:0000313" key="3">
    <source>
        <dbReference type="Proteomes" id="UP000054217"/>
    </source>
</evidence>
<evidence type="ECO:0000256" key="1">
    <source>
        <dbReference type="SAM" id="MobiDB-lite"/>
    </source>
</evidence>
<dbReference type="InParanoid" id="A0A0C3NM27"/>
<feature type="compositionally biased region" description="Basic and acidic residues" evidence="1">
    <location>
        <begin position="71"/>
        <end position="88"/>
    </location>
</feature>
<protein>
    <submittedName>
        <fullName evidence="2">Uncharacterized protein</fullName>
    </submittedName>
</protein>
<feature type="region of interest" description="Disordered" evidence="1">
    <location>
        <begin position="66"/>
        <end position="125"/>
    </location>
</feature>
<sequence length="125" mass="14167">MTPGLSPPEHPRLFKGIPIYIGGVQRQNMDGIRSMFLKEARRGRTGAETPMLQSISEVIGTQVTYQLQASTRKESDRRDDGNDGKPNEHALTAVLLPTTTVVRRNLGRPSQMRIPERRRRRGQLY</sequence>
<accession>A0A0C3NM27</accession>
<gene>
    <name evidence="2" type="ORF">M404DRAFT_1002728</name>
</gene>
<organism evidence="2 3">
    <name type="scientific">Pisolithus tinctorius Marx 270</name>
    <dbReference type="NCBI Taxonomy" id="870435"/>
    <lineage>
        <taxon>Eukaryota</taxon>
        <taxon>Fungi</taxon>
        <taxon>Dikarya</taxon>
        <taxon>Basidiomycota</taxon>
        <taxon>Agaricomycotina</taxon>
        <taxon>Agaricomycetes</taxon>
        <taxon>Agaricomycetidae</taxon>
        <taxon>Boletales</taxon>
        <taxon>Sclerodermatineae</taxon>
        <taxon>Pisolithaceae</taxon>
        <taxon>Pisolithus</taxon>
    </lineage>
</organism>
<reference evidence="2 3" key="1">
    <citation type="submission" date="2014-04" db="EMBL/GenBank/DDBJ databases">
        <authorList>
            <consortium name="DOE Joint Genome Institute"/>
            <person name="Kuo A."/>
            <person name="Kohler A."/>
            <person name="Costa M.D."/>
            <person name="Nagy L.G."/>
            <person name="Floudas D."/>
            <person name="Copeland A."/>
            <person name="Barry K.W."/>
            <person name="Cichocki N."/>
            <person name="Veneault-Fourrey C."/>
            <person name="LaButti K."/>
            <person name="Lindquist E.A."/>
            <person name="Lipzen A."/>
            <person name="Lundell T."/>
            <person name="Morin E."/>
            <person name="Murat C."/>
            <person name="Sun H."/>
            <person name="Tunlid A."/>
            <person name="Henrissat B."/>
            <person name="Grigoriev I.V."/>
            <person name="Hibbett D.S."/>
            <person name="Martin F."/>
            <person name="Nordberg H.P."/>
            <person name="Cantor M.N."/>
            <person name="Hua S.X."/>
        </authorList>
    </citation>
    <scope>NUCLEOTIDE SEQUENCE [LARGE SCALE GENOMIC DNA]</scope>
    <source>
        <strain evidence="2 3">Marx 270</strain>
    </source>
</reference>
<dbReference type="AlphaFoldDB" id="A0A0C3NM27"/>
<proteinExistence type="predicted"/>
<dbReference type="OrthoDB" id="2678603at2759"/>
<dbReference type="HOGENOM" id="CLU_1993554_0_0_1"/>
<evidence type="ECO:0000313" key="2">
    <source>
        <dbReference type="EMBL" id="KIO01975.1"/>
    </source>
</evidence>
<feature type="compositionally biased region" description="Low complexity" evidence="1">
    <location>
        <begin position="90"/>
        <end position="102"/>
    </location>
</feature>
<reference evidence="3" key="2">
    <citation type="submission" date="2015-01" db="EMBL/GenBank/DDBJ databases">
        <title>Evolutionary Origins and Diversification of the Mycorrhizal Mutualists.</title>
        <authorList>
            <consortium name="DOE Joint Genome Institute"/>
            <consortium name="Mycorrhizal Genomics Consortium"/>
            <person name="Kohler A."/>
            <person name="Kuo A."/>
            <person name="Nagy L.G."/>
            <person name="Floudas D."/>
            <person name="Copeland A."/>
            <person name="Barry K.W."/>
            <person name="Cichocki N."/>
            <person name="Veneault-Fourrey C."/>
            <person name="LaButti K."/>
            <person name="Lindquist E.A."/>
            <person name="Lipzen A."/>
            <person name="Lundell T."/>
            <person name="Morin E."/>
            <person name="Murat C."/>
            <person name="Riley R."/>
            <person name="Ohm R."/>
            <person name="Sun H."/>
            <person name="Tunlid A."/>
            <person name="Henrissat B."/>
            <person name="Grigoriev I.V."/>
            <person name="Hibbett D.S."/>
            <person name="Martin F."/>
        </authorList>
    </citation>
    <scope>NUCLEOTIDE SEQUENCE [LARGE SCALE GENOMIC DNA]</scope>
    <source>
        <strain evidence="3">Marx 270</strain>
    </source>
</reference>
<name>A0A0C3NM27_PISTI</name>
<dbReference type="Proteomes" id="UP000054217">
    <property type="component" value="Unassembled WGS sequence"/>
</dbReference>